<dbReference type="PROSITE" id="PS00180">
    <property type="entry name" value="GLNA_1"/>
    <property type="match status" value="1"/>
</dbReference>
<dbReference type="PANTHER" id="PTHR20852">
    <property type="entry name" value="GLUTAMINE SYNTHETASE"/>
    <property type="match status" value="1"/>
</dbReference>
<dbReference type="GO" id="GO:0005524">
    <property type="term" value="F:ATP binding"/>
    <property type="evidence" value="ECO:0007669"/>
    <property type="project" value="UniProtKB-KW"/>
</dbReference>
<organism evidence="12 13">
    <name type="scientific">Anisodus tanguticus</name>
    <dbReference type="NCBI Taxonomy" id="243964"/>
    <lineage>
        <taxon>Eukaryota</taxon>
        <taxon>Viridiplantae</taxon>
        <taxon>Streptophyta</taxon>
        <taxon>Embryophyta</taxon>
        <taxon>Tracheophyta</taxon>
        <taxon>Spermatophyta</taxon>
        <taxon>Magnoliopsida</taxon>
        <taxon>eudicotyledons</taxon>
        <taxon>Gunneridae</taxon>
        <taxon>Pentapetalae</taxon>
        <taxon>asterids</taxon>
        <taxon>lamiids</taxon>
        <taxon>Solanales</taxon>
        <taxon>Solanaceae</taxon>
        <taxon>Solanoideae</taxon>
        <taxon>Hyoscyameae</taxon>
        <taxon>Anisodus</taxon>
    </lineage>
</organism>
<dbReference type="Pfam" id="PF03951">
    <property type="entry name" value="Gln-synt_N"/>
    <property type="match status" value="1"/>
</dbReference>
<dbReference type="SUPFAM" id="SSF55931">
    <property type="entry name" value="Glutamine synthetase/guanido kinase"/>
    <property type="match status" value="1"/>
</dbReference>
<evidence type="ECO:0000256" key="1">
    <source>
        <dbReference type="ARBA" id="ARBA00009897"/>
    </source>
</evidence>
<evidence type="ECO:0000256" key="4">
    <source>
        <dbReference type="ARBA" id="ARBA00022598"/>
    </source>
</evidence>
<dbReference type="Gene3D" id="3.30.590.10">
    <property type="entry name" value="Glutamine synthetase/guanido kinase, catalytic domain"/>
    <property type="match status" value="2"/>
</dbReference>
<feature type="domain" description="GS catalytic" evidence="11">
    <location>
        <begin position="113"/>
        <end position="369"/>
    </location>
</feature>
<dbReference type="GO" id="GO:0005737">
    <property type="term" value="C:cytoplasm"/>
    <property type="evidence" value="ECO:0007669"/>
    <property type="project" value="TreeGrafter"/>
</dbReference>
<comment type="caution">
    <text evidence="12">The sequence shown here is derived from an EMBL/GenBank/DDBJ whole genome shotgun (WGS) entry which is preliminary data.</text>
</comment>
<dbReference type="SMART" id="SM01230">
    <property type="entry name" value="Gln-synt_C"/>
    <property type="match status" value="1"/>
</dbReference>
<comment type="catalytic activity">
    <reaction evidence="7">
        <text>L-glutamate + NH4(+) + ATP = L-glutamine + ADP + phosphate + H(+)</text>
        <dbReference type="Rhea" id="RHEA:16169"/>
        <dbReference type="ChEBI" id="CHEBI:15378"/>
        <dbReference type="ChEBI" id="CHEBI:28938"/>
        <dbReference type="ChEBI" id="CHEBI:29985"/>
        <dbReference type="ChEBI" id="CHEBI:30616"/>
        <dbReference type="ChEBI" id="CHEBI:43474"/>
        <dbReference type="ChEBI" id="CHEBI:58359"/>
        <dbReference type="ChEBI" id="CHEBI:456216"/>
        <dbReference type="EC" id="6.3.1.2"/>
    </reaction>
</comment>
<evidence type="ECO:0000313" key="13">
    <source>
        <dbReference type="Proteomes" id="UP001291623"/>
    </source>
</evidence>
<keyword evidence="5" id="KW-0547">Nucleotide-binding</keyword>
<dbReference type="InterPro" id="IPR027302">
    <property type="entry name" value="Gln_synth_N_conserv_site"/>
</dbReference>
<dbReference type="InterPro" id="IPR050292">
    <property type="entry name" value="Glutamine_Synthetase"/>
</dbReference>
<dbReference type="SUPFAM" id="SSF54368">
    <property type="entry name" value="Glutamine synthetase, N-terminal domain"/>
    <property type="match status" value="1"/>
</dbReference>
<evidence type="ECO:0000259" key="11">
    <source>
        <dbReference type="PROSITE" id="PS51987"/>
    </source>
</evidence>
<protein>
    <recommendedName>
        <fullName evidence="3">glutamine synthetase</fullName>
        <ecNumber evidence="3">6.3.1.2</ecNumber>
    </recommendedName>
</protein>
<dbReference type="GO" id="GO:0006542">
    <property type="term" value="P:glutamine biosynthetic process"/>
    <property type="evidence" value="ECO:0007669"/>
    <property type="project" value="InterPro"/>
</dbReference>
<reference evidence="12" key="1">
    <citation type="submission" date="2023-12" db="EMBL/GenBank/DDBJ databases">
        <title>Genome assembly of Anisodus tanguticus.</title>
        <authorList>
            <person name="Wang Y.-J."/>
        </authorList>
    </citation>
    <scope>NUCLEOTIDE SEQUENCE</scope>
    <source>
        <strain evidence="12">KB-2021</strain>
        <tissue evidence="12">Leaf</tissue>
    </source>
</reference>
<evidence type="ECO:0000259" key="10">
    <source>
        <dbReference type="PROSITE" id="PS51986"/>
    </source>
</evidence>
<dbReference type="PROSITE" id="PS51986">
    <property type="entry name" value="GS_BETA_GRASP"/>
    <property type="match status" value="1"/>
</dbReference>
<keyword evidence="6" id="KW-0067">ATP-binding</keyword>
<evidence type="ECO:0000313" key="12">
    <source>
        <dbReference type="EMBL" id="KAK4337434.1"/>
    </source>
</evidence>
<evidence type="ECO:0000256" key="6">
    <source>
        <dbReference type="ARBA" id="ARBA00022840"/>
    </source>
</evidence>
<keyword evidence="4" id="KW-0436">Ligase</keyword>
<dbReference type="EC" id="6.3.1.2" evidence="3"/>
<dbReference type="InterPro" id="IPR008146">
    <property type="entry name" value="Gln_synth_cat_dom"/>
</dbReference>
<evidence type="ECO:0000256" key="3">
    <source>
        <dbReference type="ARBA" id="ARBA00012937"/>
    </source>
</evidence>
<dbReference type="InterPro" id="IPR036651">
    <property type="entry name" value="Gln_synt_N_sf"/>
</dbReference>
<dbReference type="AlphaFoldDB" id="A0AAE1UUA8"/>
<sequence>MDLSYLSSNASVMAKYRDLKQPDDKVQCMYVWIDGSGENMRAKTRTLNFVPKSVEELPIWDFDGSSTGQSEGSNADVYLKPVAIYKDPFRGANNKLILCETISYDKKPNFANKRASCAEVMKKVADSQPWFGIEQEYSLLSGKNGINKHPLGWPENGFLAPQGPYYCGVGAHRAFGRDVVEAHYRACMYAGIPISGENAEVMPSQWEFQVGPSEGINAGDDVWMARFILERVAEDFGIAVTFDPKLISGDWNGAGAHTNFSTKAMRGPGGIKHIEEAIEHLRVNHTAHISNYDPKGGADNVRRLTGRHETGSYDQFSAGVANRGASVRIPRRVFDQGFGYLEDRRPASNCDPYVVTEYLVRSSILKEKL</sequence>
<dbReference type="EMBL" id="JAVYJV010000026">
    <property type="protein sequence ID" value="KAK4337434.1"/>
    <property type="molecule type" value="Genomic_DNA"/>
</dbReference>
<dbReference type="Gene3D" id="3.10.20.70">
    <property type="entry name" value="Glutamine synthetase, N-terminal domain"/>
    <property type="match status" value="1"/>
</dbReference>
<dbReference type="Pfam" id="PF00120">
    <property type="entry name" value="Gln-synt_C"/>
    <property type="match status" value="1"/>
</dbReference>
<proteinExistence type="inferred from homology"/>
<dbReference type="InterPro" id="IPR008147">
    <property type="entry name" value="Gln_synt_N"/>
</dbReference>
<dbReference type="Proteomes" id="UP001291623">
    <property type="component" value="Unassembled WGS sequence"/>
</dbReference>
<evidence type="ECO:0000256" key="2">
    <source>
        <dbReference type="ARBA" id="ARBA00011823"/>
    </source>
</evidence>
<dbReference type="FunFam" id="3.10.20.70:FF:000004">
    <property type="entry name" value="Glutamine synthetase"/>
    <property type="match status" value="1"/>
</dbReference>
<comment type="subunit">
    <text evidence="2">Homooctamer.</text>
</comment>
<evidence type="ECO:0000256" key="9">
    <source>
        <dbReference type="RuleBase" id="RU000384"/>
    </source>
</evidence>
<dbReference type="GO" id="GO:0004356">
    <property type="term" value="F:glutamine synthetase activity"/>
    <property type="evidence" value="ECO:0007669"/>
    <property type="project" value="UniProtKB-EC"/>
</dbReference>
<dbReference type="InterPro" id="IPR014746">
    <property type="entry name" value="Gln_synth/guanido_kin_cat_dom"/>
</dbReference>
<gene>
    <name evidence="12" type="ORF">RND71_043638</name>
</gene>
<keyword evidence="13" id="KW-1185">Reference proteome</keyword>
<dbReference type="FunFam" id="3.30.590.10:FF:000004">
    <property type="entry name" value="Glutamine synthetase"/>
    <property type="match status" value="1"/>
</dbReference>
<dbReference type="PROSITE" id="PS51987">
    <property type="entry name" value="GS_CATALYTIC"/>
    <property type="match status" value="1"/>
</dbReference>
<name>A0AAE1UUA8_9SOLA</name>
<dbReference type="PANTHER" id="PTHR20852:SF57">
    <property type="entry name" value="GLUTAMINE SYNTHETASE 2 CYTOPLASMIC"/>
    <property type="match status" value="1"/>
</dbReference>
<evidence type="ECO:0000256" key="5">
    <source>
        <dbReference type="ARBA" id="ARBA00022741"/>
    </source>
</evidence>
<evidence type="ECO:0000256" key="7">
    <source>
        <dbReference type="ARBA" id="ARBA00049436"/>
    </source>
</evidence>
<evidence type="ECO:0000256" key="8">
    <source>
        <dbReference type="PROSITE-ProRule" id="PRU01330"/>
    </source>
</evidence>
<feature type="domain" description="GS beta-grasp" evidence="10">
    <location>
        <begin position="24"/>
        <end position="106"/>
    </location>
</feature>
<comment type="similarity">
    <text evidence="1 8 9">Belongs to the glutamine synthetase family.</text>
</comment>
<accession>A0AAE1UUA8</accession>